<evidence type="ECO:0000313" key="1">
    <source>
        <dbReference type="EMBL" id="ABC29771.1"/>
    </source>
</evidence>
<dbReference type="HOGENOM" id="CLU_3234325_0_0_6"/>
<dbReference type="Proteomes" id="UP000000238">
    <property type="component" value="Chromosome"/>
</dbReference>
<organism evidence="1 2">
    <name type="scientific">Hahella chejuensis (strain KCTC 2396)</name>
    <dbReference type="NCBI Taxonomy" id="349521"/>
    <lineage>
        <taxon>Bacteria</taxon>
        <taxon>Pseudomonadati</taxon>
        <taxon>Pseudomonadota</taxon>
        <taxon>Gammaproteobacteria</taxon>
        <taxon>Oceanospirillales</taxon>
        <taxon>Hahellaceae</taxon>
        <taxon>Hahella</taxon>
    </lineage>
</organism>
<accession>Q2SHV3</accession>
<proteinExistence type="predicted"/>
<dbReference type="AlphaFoldDB" id="Q2SHV3"/>
<protein>
    <submittedName>
        <fullName evidence="1">Uncharacterized protein</fullName>
    </submittedName>
</protein>
<keyword evidence="2" id="KW-1185">Reference proteome</keyword>
<dbReference type="EMBL" id="CP000155">
    <property type="protein sequence ID" value="ABC29771.1"/>
    <property type="molecule type" value="Genomic_DNA"/>
</dbReference>
<reference evidence="1 2" key="1">
    <citation type="journal article" date="2005" name="Nucleic Acids Res.">
        <title>Genomic blueprint of Hahella chejuensis, a marine microbe producing an algicidal agent.</title>
        <authorList>
            <person name="Jeong H."/>
            <person name="Yim J.H."/>
            <person name="Lee C."/>
            <person name="Choi S.-H."/>
            <person name="Park Y.K."/>
            <person name="Yoon S.H."/>
            <person name="Hur C.-G."/>
            <person name="Kang H.-Y."/>
            <person name="Kim D."/>
            <person name="Lee H.H."/>
            <person name="Park K.H."/>
            <person name="Park S.-H."/>
            <person name="Park H.-S."/>
            <person name="Lee H.K."/>
            <person name="Oh T.K."/>
            <person name="Kim J.F."/>
        </authorList>
    </citation>
    <scope>NUCLEOTIDE SEQUENCE [LARGE SCALE GENOMIC DNA]</scope>
    <source>
        <strain evidence="1 2">KCTC 2396</strain>
    </source>
</reference>
<name>Q2SHV3_HAHCH</name>
<gene>
    <name evidence="1" type="ordered locus">HCH_03003</name>
</gene>
<evidence type="ECO:0000313" key="2">
    <source>
        <dbReference type="Proteomes" id="UP000000238"/>
    </source>
</evidence>
<dbReference type="KEGG" id="hch:HCH_03003"/>
<sequence>MLVKEHNALKENQELVSIERNCHDEELTGFIHTATENTKRSPA</sequence>